<dbReference type="Gene3D" id="3.30.730.10">
    <property type="entry name" value="AP2/ERF domain"/>
    <property type="match status" value="1"/>
</dbReference>
<comment type="subcellular location">
    <subcellularLocation>
        <location evidence="1">Nucleus</location>
    </subcellularLocation>
</comment>
<evidence type="ECO:0000256" key="2">
    <source>
        <dbReference type="ARBA" id="ARBA00023015"/>
    </source>
</evidence>
<comment type="caution">
    <text evidence="7">The sequence shown here is derived from an EMBL/GenBank/DDBJ whole genome shotgun (WGS) entry which is preliminary data.</text>
</comment>
<dbReference type="PROSITE" id="PS51032">
    <property type="entry name" value="AP2_ERF"/>
    <property type="match status" value="1"/>
</dbReference>
<accession>A0A6L2KS96</accession>
<name>A0A6L2KS96_TANCI</name>
<proteinExistence type="predicted"/>
<dbReference type="InterPro" id="IPR001471">
    <property type="entry name" value="AP2/ERF_dom"/>
</dbReference>
<evidence type="ECO:0000256" key="4">
    <source>
        <dbReference type="ARBA" id="ARBA00023163"/>
    </source>
</evidence>
<dbReference type="AlphaFoldDB" id="A0A6L2KS96"/>
<evidence type="ECO:0000256" key="5">
    <source>
        <dbReference type="ARBA" id="ARBA00023242"/>
    </source>
</evidence>
<dbReference type="SUPFAM" id="SSF54171">
    <property type="entry name" value="DNA-binding domain"/>
    <property type="match status" value="1"/>
</dbReference>
<evidence type="ECO:0000259" key="6">
    <source>
        <dbReference type="PROSITE" id="PS51032"/>
    </source>
</evidence>
<organism evidence="7">
    <name type="scientific">Tanacetum cinerariifolium</name>
    <name type="common">Dalmatian daisy</name>
    <name type="synonym">Chrysanthemum cinerariifolium</name>
    <dbReference type="NCBI Taxonomy" id="118510"/>
    <lineage>
        <taxon>Eukaryota</taxon>
        <taxon>Viridiplantae</taxon>
        <taxon>Streptophyta</taxon>
        <taxon>Embryophyta</taxon>
        <taxon>Tracheophyta</taxon>
        <taxon>Spermatophyta</taxon>
        <taxon>Magnoliopsida</taxon>
        <taxon>eudicotyledons</taxon>
        <taxon>Gunneridae</taxon>
        <taxon>Pentapetalae</taxon>
        <taxon>asterids</taxon>
        <taxon>campanulids</taxon>
        <taxon>Asterales</taxon>
        <taxon>Asteraceae</taxon>
        <taxon>Asteroideae</taxon>
        <taxon>Anthemideae</taxon>
        <taxon>Anthemidinae</taxon>
        <taxon>Tanacetum</taxon>
    </lineage>
</organism>
<reference evidence="7" key="1">
    <citation type="journal article" date="2019" name="Sci. Rep.">
        <title>Draft genome of Tanacetum cinerariifolium, the natural source of mosquito coil.</title>
        <authorList>
            <person name="Yamashiro T."/>
            <person name="Shiraishi A."/>
            <person name="Satake H."/>
            <person name="Nakayama K."/>
        </authorList>
    </citation>
    <scope>NUCLEOTIDE SEQUENCE</scope>
</reference>
<sequence length="131" mass="14743">MCRFNLLGDDFTIDIGNERRSGGMCGFDTAHAAARAYDQAAIKFHGVDADINFNISDYQEDINQTVKNPSKYFVHILRLHGNGFSKGGSKYQGVPGNKCDGYKAQWRLLLEISSFERAERIQSSLKARVYK</sequence>
<dbReference type="PANTHER" id="PTHR32467">
    <property type="entry name" value="AP2-LIKE ETHYLENE-RESPONSIVE TRANSCRIPTION FACTOR"/>
    <property type="match status" value="1"/>
</dbReference>
<keyword evidence="5" id="KW-0539">Nucleus</keyword>
<evidence type="ECO:0000256" key="3">
    <source>
        <dbReference type="ARBA" id="ARBA00023125"/>
    </source>
</evidence>
<dbReference type="EMBL" id="BKCJ010002884">
    <property type="protein sequence ID" value="GEU51547.1"/>
    <property type="molecule type" value="Genomic_DNA"/>
</dbReference>
<feature type="domain" description="AP2/ERF" evidence="6">
    <location>
        <begin position="1"/>
        <end position="54"/>
    </location>
</feature>
<protein>
    <submittedName>
        <fullName evidence="7">Ethylene-responsive transcription factor RAP2-7-like isoform X2</fullName>
    </submittedName>
</protein>
<keyword evidence="2" id="KW-0805">Transcription regulation</keyword>
<dbReference type="GO" id="GO:0003677">
    <property type="term" value="F:DNA binding"/>
    <property type="evidence" value="ECO:0007669"/>
    <property type="project" value="UniProtKB-KW"/>
</dbReference>
<keyword evidence="4" id="KW-0804">Transcription</keyword>
<keyword evidence="3" id="KW-0238">DNA-binding</keyword>
<evidence type="ECO:0000256" key="1">
    <source>
        <dbReference type="ARBA" id="ARBA00004123"/>
    </source>
</evidence>
<dbReference type="PANTHER" id="PTHR32467:SF118">
    <property type="entry name" value="ETHYLENE-RESPONSIVE TRANSCRIPTION FACTOR RAP2-7"/>
    <property type="match status" value="1"/>
</dbReference>
<evidence type="ECO:0000313" key="7">
    <source>
        <dbReference type="EMBL" id="GEU51547.1"/>
    </source>
</evidence>
<dbReference type="GO" id="GO:0005634">
    <property type="term" value="C:nucleus"/>
    <property type="evidence" value="ECO:0007669"/>
    <property type="project" value="UniProtKB-SubCell"/>
</dbReference>
<dbReference type="GO" id="GO:0003700">
    <property type="term" value="F:DNA-binding transcription factor activity"/>
    <property type="evidence" value="ECO:0007669"/>
    <property type="project" value="InterPro"/>
</dbReference>
<dbReference type="InterPro" id="IPR016177">
    <property type="entry name" value="DNA-bd_dom_sf"/>
</dbReference>
<feature type="non-terminal residue" evidence="7">
    <location>
        <position position="131"/>
    </location>
</feature>
<dbReference type="SMART" id="SM00380">
    <property type="entry name" value="AP2"/>
    <property type="match status" value="1"/>
</dbReference>
<gene>
    <name evidence="7" type="ORF">Tci_023525</name>
</gene>
<dbReference type="InterPro" id="IPR036955">
    <property type="entry name" value="AP2/ERF_dom_sf"/>
</dbReference>